<gene>
    <name evidence="2" type="ORF">EG850_02085</name>
</gene>
<feature type="transmembrane region" description="Helical" evidence="1">
    <location>
        <begin position="94"/>
        <end position="114"/>
    </location>
</feature>
<dbReference type="NCBIfam" id="NF038065">
    <property type="entry name" value="Pr6Pr"/>
    <property type="match status" value="1"/>
</dbReference>
<dbReference type="OrthoDB" id="9809977at2"/>
<dbReference type="EMBL" id="RQVS01000002">
    <property type="protein sequence ID" value="RRJ88255.1"/>
    <property type="molecule type" value="Genomic_DNA"/>
</dbReference>
<name>A0A3P3VZP2_9MICO</name>
<proteinExistence type="predicted"/>
<keyword evidence="3" id="KW-1185">Reference proteome</keyword>
<organism evidence="2 3">
    <name type="scientific">Gulosibacter macacae</name>
    <dbReference type="NCBI Taxonomy" id="2488791"/>
    <lineage>
        <taxon>Bacteria</taxon>
        <taxon>Bacillati</taxon>
        <taxon>Actinomycetota</taxon>
        <taxon>Actinomycetes</taxon>
        <taxon>Micrococcales</taxon>
        <taxon>Microbacteriaceae</taxon>
        <taxon>Gulosibacter</taxon>
    </lineage>
</organism>
<reference evidence="2 3" key="1">
    <citation type="submission" date="2018-11" db="EMBL/GenBank/DDBJ databases">
        <title>YIM 102482-1 draft genome.</title>
        <authorList>
            <person name="Li G."/>
            <person name="Jiang Y."/>
        </authorList>
    </citation>
    <scope>NUCLEOTIDE SEQUENCE [LARGE SCALE GENOMIC DNA]</scope>
    <source>
        <strain evidence="2 3">YIM 102482-1</strain>
    </source>
</reference>
<dbReference type="AlphaFoldDB" id="A0A3P3VZP2"/>
<dbReference type="RefSeq" id="WP_124969358.1">
    <property type="nucleotide sequence ID" value="NZ_RQVS01000002.1"/>
</dbReference>
<feature type="transmembrane region" description="Helical" evidence="1">
    <location>
        <begin position="157"/>
        <end position="173"/>
    </location>
</feature>
<keyword evidence="1" id="KW-0812">Transmembrane</keyword>
<evidence type="ECO:0000313" key="2">
    <source>
        <dbReference type="EMBL" id="RRJ88255.1"/>
    </source>
</evidence>
<sequence>MHATRLPAINRFPRTNRALHPDRPWIRLLTFALGTLAIAAVVSNVWRSANGLTDNTMAESMSQFTNQGNFAFGIACIISALISRDRLPRWWDDLRGALSFYAVMTGIIYALLVAEPGENARWDLGWENLALHRFTPIAALLGWLLITMTLRGTWVRPLAWVLYPLAFLGYTWMRGAMVNWYPYGFLDPTKPGGWGAVLQTTAMVLVAFLVIALLLHVLGNMRVALAHRKSKH</sequence>
<keyword evidence="1" id="KW-0472">Membrane</keyword>
<feature type="transmembrane region" description="Helical" evidence="1">
    <location>
        <begin position="134"/>
        <end position="150"/>
    </location>
</feature>
<dbReference type="Proteomes" id="UP000274391">
    <property type="component" value="Unassembled WGS sequence"/>
</dbReference>
<evidence type="ECO:0000256" key="1">
    <source>
        <dbReference type="SAM" id="Phobius"/>
    </source>
</evidence>
<dbReference type="InterPro" id="IPR049713">
    <property type="entry name" value="Pr6Pr-like"/>
</dbReference>
<protein>
    <recommendedName>
        <fullName evidence="4">FAR-17a/AIG1-like protein</fullName>
    </recommendedName>
</protein>
<evidence type="ECO:0000313" key="3">
    <source>
        <dbReference type="Proteomes" id="UP000274391"/>
    </source>
</evidence>
<feature type="transmembrane region" description="Helical" evidence="1">
    <location>
        <begin position="66"/>
        <end position="82"/>
    </location>
</feature>
<evidence type="ECO:0008006" key="4">
    <source>
        <dbReference type="Google" id="ProtNLM"/>
    </source>
</evidence>
<keyword evidence="1" id="KW-1133">Transmembrane helix</keyword>
<feature type="transmembrane region" description="Helical" evidence="1">
    <location>
        <begin position="25"/>
        <end position="46"/>
    </location>
</feature>
<comment type="caution">
    <text evidence="2">The sequence shown here is derived from an EMBL/GenBank/DDBJ whole genome shotgun (WGS) entry which is preliminary data.</text>
</comment>
<accession>A0A3P3VZP2</accession>
<feature type="transmembrane region" description="Helical" evidence="1">
    <location>
        <begin position="193"/>
        <end position="219"/>
    </location>
</feature>